<name>A0A0G2J8Z4_9EURO</name>
<feature type="repeat" description="ANK" evidence="3">
    <location>
        <begin position="1255"/>
        <end position="1276"/>
    </location>
</feature>
<comment type="caution">
    <text evidence="5">The sequence shown here is derived from an EMBL/GenBank/DDBJ whole genome shotgun (WGS) entry which is preliminary data.</text>
</comment>
<feature type="transmembrane region" description="Helical" evidence="4">
    <location>
        <begin position="198"/>
        <end position="219"/>
    </location>
</feature>
<dbReference type="PROSITE" id="PS50088">
    <property type="entry name" value="ANK_REPEAT"/>
    <property type="match status" value="5"/>
</dbReference>
<feature type="repeat" description="ANK" evidence="3">
    <location>
        <begin position="1221"/>
        <end position="1254"/>
    </location>
</feature>
<keyword evidence="2 3" id="KW-0040">ANK repeat</keyword>
<dbReference type="PANTHER" id="PTHR24189">
    <property type="entry name" value="MYOTROPHIN"/>
    <property type="match status" value="1"/>
</dbReference>
<reference evidence="6" key="1">
    <citation type="journal article" date="2015" name="PLoS Genet.">
        <title>The dynamic genome and transcriptome of the human fungal pathogen Blastomyces and close relative Emmonsia.</title>
        <authorList>
            <person name="Munoz J.F."/>
            <person name="Gauthier G.M."/>
            <person name="Desjardins C.A."/>
            <person name="Gallo J.E."/>
            <person name="Holder J."/>
            <person name="Sullivan T.D."/>
            <person name="Marty A.J."/>
            <person name="Carmen J.C."/>
            <person name="Chen Z."/>
            <person name="Ding L."/>
            <person name="Gujja S."/>
            <person name="Magrini V."/>
            <person name="Misas E."/>
            <person name="Mitreva M."/>
            <person name="Priest M."/>
            <person name="Saif S."/>
            <person name="Whiston E.A."/>
            <person name="Young S."/>
            <person name="Zeng Q."/>
            <person name="Goldman W.E."/>
            <person name="Mardis E.R."/>
            <person name="Taylor J.W."/>
            <person name="McEwen J.G."/>
            <person name="Clay O.K."/>
            <person name="Klein B.S."/>
            <person name="Cuomo C.A."/>
        </authorList>
    </citation>
    <scope>NUCLEOTIDE SEQUENCE [LARGE SCALE GENOMIC DNA]</scope>
    <source>
        <strain evidence="6">UAMH 3008</strain>
    </source>
</reference>
<keyword evidence="4" id="KW-1133">Transmembrane helix</keyword>
<evidence type="ECO:0000313" key="6">
    <source>
        <dbReference type="Proteomes" id="UP000034164"/>
    </source>
</evidence>
<evidence type="ECO:0000256" key="1">
    <source>
        <dbReference type="ARBA" id="ARBA00022737"/>
    </source>
</evidence>
<dbReference type="SUPFAM" id="SSF48403">
    <property type="entry name" value="Ankyrin repeat"/>
    <property type="match status" value="1"/>
</dbReference>
<dbReference type="InterPro" id="IPR002110">
    <property type="entry name" value="Ankyrin_rpt"/>
</dbReference>
<dbReference type="VEuPathDB" id="FungiDB:EMCG_02587"/>
<organism evidence="5 6">
    <name type="scientific">[Emmonsia] crescens</name>
    <dbReference type="NCBI Taxonomy" id="73230"/>
    <lineage>
        <taxon>Eukaryota</taxon>
        <taxon>Fungi</taxon>
        <taxon>Dikarya</taxon>
        <taxon>Ascomycota</taxon>
        <taxon>Pezizomycotina</taxon>
        <taxon>Eurotiomycetes</taxon>
        <taxon>Eurotiomycetidae</taxon>
        <taxon>Onygenales</taxon>
        <taxon>Ajellomycetaceae</taxon>
        <taxon>Emergomyces</taxon>
    </lineage>
</organism>
<gene>
    <name evidence="5" type="ORF">EMCG_02587</name>
</gene>
<feature type="transmembrane region" description="Helical" evidence="4">
    <location>
        <begin position="239"/>
        <end position="262"/>
    </location>
</feature>
<dbReference type="Pfam" id="PF12796">
    <property type="entry name" value="Ank_2"/>
    <property type="match status" value="3"/>
</dbReference>
<accession>A0A0G2J8Z4</accession>
<dbReference type="Gene3D" id="1.25.40.20">
    <property type="entry name" value="Ankyrin repeat-containing domain"/>
    <property type="match status" value="1"/>
</dbReference>
<dbReference type="OrthoDB" id="4195095at2759"/>
<dbReference type="PANTHER" id="PTHR24189:SF50">
    <property type="entry name" value="ANKYRIN REPEAT AND SOCS BOX PROTEIN 2"/>
    <property type="match status" value="1"/>
</dbReference>
<feature type="transmembrane region" description="Helical" evidence="4">
    <location>
        <begin position="41"/>
        <end position="63"/>
    </location>
</feature>
<evidence type="ECO:0000256" key="4">
    <source>
        <dbReference type="SAM" id="Phobius"/>
    </source>
</evidence>
<dbReference type="InterPro" id="IPR036770">
    <property type="entry name" value="Ankyrin_rpt-contain_sf"/>
</dbReference>
<feature type="repeat" description="ANK" evidence="3">
    <location>
        <begin position="1289"/>
        <end position="1322"/>
    </location>
</feature>
<feature type="repeat" description="ANK" evidence="3">
    <location>
        <begin position="1187"/>
        <end position="1220"/>
    </location>
</feature>
<proteinExistence type="predicted"/>
<sequence>MSDWWSNFANNLATDLAPLISLFGEAPTKQYLSECLYPTDIIIFATAPLGIITAVVSTIRVYGTPSLRAFIGRAQEGAGSAEAEICSSTSRDVCELYNNGGVARVFGRPKLLEVIHDGQATEDDFYQKTPETPPSAGIYSFEDYLKKPENEWREIKKPLDDEECVLSLFNNRETPQLNFAPNPNLSLNVGIKERKMRWYIAASILGVLLQSGVLVWATLARYRFKFLRDDLQDIYAVPMTFIGTILLSTGIALCACLVEMGTKERVFKRRSRDASRLYWVQPGTQFVGDQAFDSFAYTHPKNTLSTYITSWKEKEKDPQTVLVWVAITSASAGFVLQFLGLRACHPSVAMAQLGATLVMTAVRSSLRTKRLKKDEVFLADRPEFYEGHELDWLALNIGKKNPSRLYSEGRFGWTISAARYYHPGKLFNESRKLFDENWVSQSTSSFDQPTVLDKMTLINKNTELEVLSVLHENNQLLCGFRLVGCDSHKSHVNQEPNDQRSAKCWDIQFDLPQWPDARPITEHETQLAAEKFRGDVQFVPEKWRASFHMKSTEERTIHEIPKVLLYRARLARLASSWDDRLVVVRTIAQSLARAIEDTVKILFTADVVFEHGWNEAFTLFWAVQCSPDNRRPNFNFQLEPSPLSSIHEKGENERNIYLSLKRKIDMDGNSEGRWRVDESELEAVLGIWLLSLKEAGIVDESLQAPLKRIISAKSNLRNDSNLISDFELWRAGGGFNIIETRTLGDNSNGRLFGWHNISADVLKDGYHTILELPVLTKSFPLMCAQEIYSLFFASMMNIIRSIGGKTKVRASKRFGLANTNICQIHDIFINSGLGPLEDAFTCIIPALKIQGKLPPAIGSLSSAREAAESYMHDHKWEEAEKILLWALPHSFQQQIAPNDAEYEIKRATELPNHQRLLTLALCECYRKAACHDAKLFFAAHGIVKMLNDPIFEAQRHTPLVTEGGCRHTLASTVRCYGHVVIRYLRDMEDEGTARELEAELNNSQAVDCNPSGPVRTDLWAQFERPLFQIIDSGDLSSTLYFLELSPTMSDDKENGSALSSAAQQGWYIVVKNLIDRGAVFERKDKHNRTAISYAAESGDLTTFDYLLGKGAIPIFTDDKHRSPLSYAAGCGNLAIVRKLLADARVDPDVEDENKLTPLAWASCNGQREVVELLLERGGANLNSTDSNGRTLLSHASSRGHIKAVELLLAREEVDVDLKDEYGRTPLSWASFSGQEKAVELLLETKGVDLNPKDKYGNTPLSYAASNGYEKVVELLLAKKEVDRNLKDPTGRTPLSWAAGNGDEKVVELLLATKGLDVNLKDNDGLTPLSWAINNGHERVSDLLCIAEGESLDSFREVVVMT</sequence>
<keyword evidence="1" id="KW-0677">Repeat</keyword>
<dbReference type="PROSITE" id="PS50297">
    <property type="entry name" value="ANK_REP_REGION"/>
    <property type="match status" value="3"/>
</dbReference>
<evidence type="ECO:0000313" key="5">
    <source>
        <dbReference type="EMBL" id="KKZ63086.1"/>
    </source>
</evidence>
<keyword evidence="4" id="KW-0472">Membrane</keyword>
<evidence type="ECO:0000256" key="3">
    <source>
        <dbReference type="PROSITE-ProRule" id="PRU00023"/>
    </source>
</evidence>
<dbReference type="Proteomes" id="UP000034164">
    <property type="component" value="Unassembled WGS sequence"/>
</dbReference>
<keyword evidence="4" id="KW-0812">Transmembrane</keyword>
<dbReference type="InterPro" id="IPR050745">
    <property type="entry name" value="Multifunctional_regulatory"/>
</dbReference>
<feature type="repeat" description="ANK" evidence="3">
    <location>
        <begin position="1153"/>
        <end position="1177"/>
    </location>
</feature>
<dbReference type="SMART" id="SM00248">
    <property type="entry name" value="ANK"/>
    <property type="match status" value="9"/>
</dbReference>
<protein>
    <submittedName>
        <fullName evidence="5">Uncharacterized protein</fullName>
    </submittedName>
</protein>
<feature type="transmembrane region" description="Helical" evidence="4">
    <location>
        <begin position="321"/>
        <end position="341"/>
    </location>
</feature>
<dbReference type="EMBL" id="LCZI01001006">
    <property type="protein sequence ID" value="KKZ63086.1"/>
    <property type="molecule type" value="Genomic_DNA"/>
</dbReference>
<dbReference type="Pfam" id="PF13637">
    <property type="entry name" value="Ank_4"/>
    <property type="match status" value="1"/>
</dbReference>
<evidence type="ECO:0000256" key="2">
    <source>
        <dbReference type="ARBA" id="ARBA00023043"/>
    </source>
</evidence>